<dbReference type="OrthoDB" id="3236218at2"/>
<dbReference type="Proteomes" id="UP000253250">
    <property type="component" value="Unassembled WGS sequence"/>
</dbReference>
<dbReference type="GO" id="GO:0004135">
    <property type="term" value="F:amylo-alpha-1,6-glucosidase activity"/>
    <property type="evidence" value="ECO:0007669"/>
    <property type="project" value="InterPro"/>
</dbReference>
<evidence type="ECO:0000313" key="8">
    <source>
        <dbReference type="Proteomes" id="UP000253250"/>
    </source>
</evidence>
<sequence>MSEERRTTGPRAAGRHAVWPGRPYPLGTTWDGEGVNFALFSEHAEGVELCLFTEDGRHETARIPVRWQTDQVWHCYLRPEARPGWLYGYRVYGPYDPRHGHRFNGHKLLLDPYAKAIAGELRWSNAHFAYRVGHKLEDLSFDRANNAPFMPKARVVESAFSWGDDRLLRTPWHDTIIYELHVKGFTWLHPLIPQDLRGTYAGLGSARVIEYLKSLGITAVELMPVHAFIDDRHLVERGLRNYWGYNSIGFFAPDARYSASGQISEFKTMVKAFHSNGIEVILDVVYNHTAEGNHMGPTLSFRGIDNLSYYRLSSEDARYYMDFTGCGNTLNMLHPRVLQLIMDSLRYWVLEMHVDGFRFDLASTLARELHDVNRLSAFFDIIHQDPVLSQVKLIAEPWDLGEGGYQVGNFPVGWTEWNGKYRDVVRAYWKGEGGVIGELAYRLTGSSDLYGHGGRNPYASINFVTAHDGFTLEDLVSYNDKHNEANGEDNRDGTDTNLSWNCGAEGPTDDPAIRALRARQKRNMIATLLLSQGVPMILAGDEIGRTQRGNNNAYCHDDPINWVNWELTPEDHDFLRFVQHVIRIKQNHKVFRRRSFFQGRRIHGSDIKDITWLKPDATEMNDEEWRQSFARCLGLFLAGEGLEEFDDRGRMIGDVDFLWLLNAHHEEIPFALPPYRTQGWQVDIDTSYSVPARATGAVITSGVYPLQGRSLVLLREATPDRRMGLGH</sequence>
<dbReference type="InterPro" id="IPR013783">
    <property type="entry name" value="Ig-like_fold"/>
</dbReference>
<feature type="region of interest" description="Disordered" evidence="5">
    <location>
        <begin position="481"/>
        <end position="504"/>
    </location>
</feature>
<dbReference type="SUPFAM" id="SSF51011">
    <property type="entry name" value="Glycosyl hydrolase domain"/>
    <property type="match status" value="1"/>
</dbReference>
<dbReference type="Gene3D" id="3.20.20.80">
    <property type="entry name" value="Glycosidases"/>
    <property type="match status" value="1"/>
</dbReference>
<dbReference type="AlphaFoldDB" id="A0A368HB40"/>
<comment type="similarity">
    <text evidence="1">Belongs to the glycosyl hydrolase 13 family.</text>
</comment>
<evidence type="ECO:0000313" key="7">
    <source>
        <dbReference type="EMBL" id="RCN55267.1"/>
    </source>
</evidence>
<keyword evidence="8" id="KW-1185">Reference proteome</keyword>
<evidence type="ECO:0000256" key="1">
    <source>
        <dbReference type="ARBA" id="ARBA00008061"/>
    </source>
</evidence>
<dbReference type="NCBIfam" id="TIGR02100">
    <property type="entry name" value="glgX_debranch"/>
    <property type="match status" value="1"/>
</dbReference>
<dbReference type="InterPro" id="IPR017853">
    <property type="entry name" value="GH"/>
</dbReference>
<proteinExistence type="inferred from homology"/>
<reference evidence="7 8" key="1">
    <citation type="submission" date="2018-02" db="EMBL/GenBank/DDBJ databases">
        <title>Insights into the biology of acidophilic members of the Acidiferrobacteraceae family derived from comparative genomic analyses.</title>
        <authorList>
            <person name="Issotta F."/>
            <person name="Thyssen C."/>
            <person name="Mena C."/>
            <person name="Moya A."/>
            <person name="Bellenberg S."/>
            <person name="Sproer C."/>
            <person name="Covarrubias P.C."/>
            <person name="Sand W."/>
            <person name="Quatrini R."/>
            <person name="Vera M."/>
        </authorList>
    </citation>
    <scope>NUCLEOTIDE SEQUENCE [LARGE SCALE GENOMIC DNA]</scope>
    <source>
        <strain evidence="8">m-1</strain>
    </source>
</reference>
<feature type="domain" description="Glycosyl hydrolase family 13 catalytic" evidence="6">
    <location>
        <begin position="179"/>
        <end position="585"/>
    </location>
</feature>
<evidence type="ECO:0000259" key="6">
    <source>
        <dbReference type="SMART" id="SM00642"/>
    </source>
</evidence>
<dbReference type="FunFam" id="3.20.20.80:FF:000054">
    <property type="entry name" value="Glycogen debranching enzyme"/>
    <property type="match status" value="1"/>
</dbReference>
<feature type="compositionally biased region" description="Basic and acidic residues" evidence="5">
    <location>
        <begin position="481"/>
        <end position="494"/>
    </location>
</feature>
<dbReference type="RefSeq" id="WP_114283585.1">
    <property type="nucleotide sequence ID" value="NZ_PSYR01000004.1"/>
</dbReference>
<evidence type="ECO:0000256" key="4">
    <source>
        <dbReference type="ARBA" id="ARBA00023295"/>
    </source>
</evidence>
<evidence type="ECO:0000256" key="2">
    <source>
        <dbReference type="ARBA" id="ARBA00022801"/>
    </source>
</evidence>
<dbReference type="SUPFAM" id="SSF81296">
    <property type="entry name" value="E set domains"/>
    <property type="match status" value="1"/>
</dbReference>
<dbReference type="SUPFAM" id="SSF51445">
    <property type="entry name" value="(Trans)glycosidases"/>
    <property type="match status" value="1"/>
</dbReference>
<dbReference type="InterPro" id="IPR006047">
    <property type="entry name" value="GH13_cat_dom"/>
</dbReference>
<keyword evidence="2" id="KW-0378">Hydrolase</keyword>
<keyword evidence="3" id="KW-0809">Transit peptide</keyword>
<dbReference type="GO" id="GO:0005980">
    <property type="term" value="P:glycogen catabolic process"/>
    <property type="evidence" value="ECO:0007669"/>
    <property type="project" value="InterPro"/>
</dbReference>
<dbReference type="InterPro" id="IPR013780">
    <property type="entry name" value="Glyco_hydro_b"/>
</dbReference>
<dbReference type="EMBL" id="PSYR01000004">
    <property type="protein sequence ID" value="RCN55267.1"/>
    <property type="molecule type" value="Genomic_DNA"/>
</dbReference>
<evidence type="ECO:0000256" key="5">
    <source>
        <dbReference type="SAM" id="MobiDB-lite"/>
    </source>
</evidence>
<evidence type="ECO:0000256" key="3">
    <source>
        <dbReference type="ARBA" id="ARBA00022946"/>
    </source>
</evidence>
<dbReference type="Pfam" id="PF02922">
    <property type="entry name" value="CBM_48"/>
    <property type="match status" value="1"/>
</dbReference>
<dbReference type="Gene3D" id="2.60.40.1180">
    <property type="entry name" value="Golgi alpha-mannosidase II"/>
    <property type="match status" value="1"/>
</dbReference>
<dbReference type="Gene3D" id="2.60.40.10">
    <property type="entry name" value="Immunoglobulins"/>
    <property type="match status" value="1"/>
</dbReference>
<comment type="caution">
    <text evidence="7">The sequence shown here is derived from an EMBL/GenBank/DDBJ whole genome shotgun (WGS) entry which is preliminary data.</text>
</comment>
<dbReference type="CDD" id="cd11326">
    <property type="entry name" value="AmyAc_Glg_debranch"/>
    <property type="match status" value="1"/>
</dbReference>
<organism evidence="7 8">
    <name type="scientific">Acidiferrobacter thiooxydans</name>
    <dbReference type="NCBI Taxonomy" id="163359"/>
    <lineage>
        <taxon>Bacteria</taxon>
        <taxon>Pseudomonadati</taxon>
        <taxon>Pseudomonadota</taxon>
        <taxon>Gammaproteobacteria</taxon>
        <taxon>Acidiferrobacterales</taxon>
        <taxon>Acidiferrobacteraceae</taxon>
        <taxon>Acidiferrobacter</taxon>
    </lineage>
</organism>
<dbReference type="Pfam" id="PF00128">
    <property type="entry name" value="Alpha-amylase"/>
    <property type="match status" value="1"/>
</dbReference>
<protein>
    <submittedName>
        <fullName evidence="7">Glycogen debranching enzyme GlgX</fullName>
    </submittedName>
</protein>
<dbReference type="CDD" id="cd02856">
    <property type="entry name" value="E_set_GDE_Isoamylase_N"/>
    <property type="match status" value="1"/>
</dbReference>
<dbReference type="InterPro" id="IPR014756">
    <property type="entry name" value="Ig_E-set"/>
</dbReference>
<keyword evidence="4" id="KW-0326">Glycosidase</keyword>
<name>A0A368HB40_9GAMM</name>
<dbReference type="InterPro" id="IPR011837">
    <property type="entry name" value="Glycogen_debranch_GlgX"/>
</dbReference>
<dbReference type="InterPro" id="IPR004193">
    <property type="entry name" value="Glyco_hydro_13_N"/>
</dbReference>
<dbReference type="InterPro" id="IPR044505">
    <property type="entry name" value="GlgX_Isoamylase_N_E_set"/>
</dbReference>
<accession>A0A368HB40</accession>
<gene>
    <name evidence="7" type="primary">glgX</name>
    <name evidence="7" type="ORF">C4900_15635</name>
</gene>
<dbReference type="SMART" id="SM00642">
    <property type="entry name" value="Aamy"/>
    <property type="match status" value="1"/>
</dbReference>
<dbReference type="PANTHER" id="PTHR43002">
    <property type="entry name" value="GLYCOGEN DEBRANCHING ENZYME"/>
    <property type="match status" value="1"/>
</dbReference>